<organism evidence="7 8">
    <name type="scientific">Maribellus luteus</name>
    <dbReference type="NCBI Taxonomy" id="2305463"/>
    <lineage>
        <taxon>Bacteria</taxon>
        <taxon>Pseudomonadati</taxon>
        <taxon>Bacteroidota</taxon>
        <taxon>Bacteroidia</taxon>
        <taxon>Marinilabiliales</taxon>
        <taxon>Prolixibacteraceae</taxon>
        <taxon>Maribellus</taxon>
    </lineage>
</organism>
<dbReference type="PANTHER" id="PTHR43133">
    <property type="entry name" value="RNA POLYMERASE ECF-TYPE SIGMA FACTO"/>
    <property type="match status" value="1"/>
</dbReference>
<gene>
    <name evidence="7" type="ORF">D1614_00865</name>
</gene>
<dbReference type="InterPro" id="IPR007627">
    <property type="entry name" value="RNA_pol_sigma70_r2"/>
</dbReference>
<dbReference type="Pfam" id="PF08281">
    <property type="entry name" value="Sigma70_r4_2"/>
    <property type="match status" value="1"/>
</dbReference>
<evidence type="ECO:0000256" key="4">
    <source>
        <dbReference type="ARBA" id="ARBA00023163"/>
    </source>
</evidence>
<accession>A0A399T294</accession>
<sequence length="209" mass="24902">MRHFCGLNKCVTELREYSEHNFKTINRLKEGDLLAFDEIYLRYSNRLFCFVLKLIKQEQDAEEIVQEVFLKLWRSRDKIDLHTSFDSFVFTIAYNHTMSMLRKRVHEQKYLNHLAGLQRIAEAEDIIDELTFQEIQGRYLRLLEQLSPRQREVFLLSRDEKLTYKEIAGRLDISVNTVEIHMTKALRFMKDNLGKSLVANSLFISLFIC</sequence>
<keyword evidence="3" id="KW-0731">Sigma factor</keyword>
<dbReference type="Gene3D" id="1.10.10.10">
    <property type="entry name" value="Winged helix-like DNA-binding domain superfamily/Winged helix DNA-binding domain"/>
    <property type="match status" value="1"/>
</dbReference>
<evidence type="ECO:0000313" key="8">
    <source>
        <dbReference type="Proteomes" id="UP000265926"/>
    </source>
</evidence>
<dbReference type="GO" id="GO:0016987">
    <property type="term" value="F:sigma factor activity"/>
    <property type="evidence" value="ECO:0007669"/>
    <property type="project" value="UniProtKB-KW"/>
</dbReference>
<dbReference type="GO" id="GO:0006352">
    <property type="term" value="P:DNA-templated transcription initiation"/>
    <property type="evidence" value="ECO:0007669"/>
    <property type="project" value="InterPro"/>
</dbReference>
<dbReference type="SUPFAM" id="SSF88946">
    <property type="entry name" value="Sigma2 domain of RNA polymerase sigma factors"/>
    <property type="match status" value="1"/>
</dbReference>
<dbReference type="InterPro" id="IPR014284">
    <property type="entry name" value="RNA_pol_sigma-70_dom"/>
</dbReference>
<name>A0A399T294_9BACT</name>
<evidence type="ECO:0000256" key="3">
    <source>
        <dbReference type="ARBA" id="ARBA00023082"/>
    </source>
</evidence>
<dbReference type="Pfam" id="PF04542">
    <property type="entry name" value="Sigma70_r2"/>
    <property type="match status" value="1"/>
</dbReference>
<comment type="caution">
    <text evidence="7">The sequence shown here is derived from an EMBL/GenBank/DDBJ whole genome shotgun (WGS) entry which is preliminary data.</text>
</comment>
<evidence type="ECO:0000256" key="1">
    <source>
        <dbReference type="ARBA" id="ARBA00010641"/>
    </source>
</evidence>
<keyword evidence="8" id="KW-1185">Reference proteome</keyword>
<reference evidence="7 8" key="1">
    <citation type="submission" date="2018-08" db="EMBL/GenBank/DDBJ databases">
        <title>Pallidiluteibacterium maritimus gen. nov., sp. nov., isolated from coastal sediment.</title>
        <authorList>
            <person name="Zhou L.Y."/>
        </authorList>
    </citation>
    <scope>NUCLEOTIDE SEQUENCE [LARGE SCALE GENOMIC DNA]</scope>
    <source>
        <strain evidence="7 8">XSD2</strain>
    </source>
</reference>
<dbReference type="InterPro" id="IPR013325">
    <property type="entry name" value="RNA_pol_sigma_r2"/>
</dbReference>
<evidence type="ECO:0000256" key="2">
    <source>
        <dbReference type="ARBA" id="ARBA00023015"/>
    </source>
</evidence>
<evidence type="ECO:0000313" key="7">
    <source>
        <dbReference type="EMBL" id="RIJ50520.1"/>
    </source>
</evidence>
<dbReference type="NCBIfam" id="TIGR02985">
    <property type="entry name" value="Sig70_bacteroi1"/>
    <property type="match status" value="1"/>
</dbReference>
<dbReference type="OrthoDB" id="1342792at2"/>
<dbReference type="CDD" id="cd06171">
    <property type="entry name" value="Sigma70_r4"/>
    <property type="match status" value="1"/>
</dbReference>
<dbReference type="PANTHER" id="PTHR43133:SF46">
    <property type="entry name" value="RNA POLYMERASE SIGMA-70 FACTOR ECF SUBFAMILY"/>
    <property type="match status" value="1"/>
</dbReference>
<dbReference type="InterPro" id="IPR013249">
    <property type="entry name" value="RNA_pol_sigma70_r4_t2"/>
</dbReference>
<comment type="similarity">
    <text evidence="1">Belongs to the sigma-70 factor family. ECF subfamily.</text>
</comment>
<dbReference type="InterPro" id="IPR036388">
    <property type="entry name" value="WH-like_DNA-bd_sf"/>
</dbReference>
<evidence type="ECO:0000259" key="6">
    <source>
        <dbReference type="Pfam" id="PF08281"/>
    </source>
</evidence>
<keyword evidence="4" id="KW-0804">Transcription</keyword>
<protein>
    <submittedName>
        <fullName evidence="7">RNA polymerase sigma-70 factor</fullName>
    </submittedName>
</protein>
<dbReference type="Proteomes" id="UP000265926">
    <property type="component" value="Unassembled WGS sequence"/>
</dbReference>
<evidence type="ECO:0000259" key="5">
    <source>
        <dbReference type="Pfam" id="PF04542"/>
    </source>
</evidence>
<keyword evidence="2" id="KW-0805">Transcription regulation</keyword>
<feature type="domain" description="RNA polymerase sigma-70 region 2" evidence="5">
    <location>
        <begin position="40"/>
        <end position="104"/>
    </location>
</feature>
<dbReference type="InterPro" id="IPR013324">
    <property type="entry name" value="RNA_pol_sigma_r3/r4-like"/>
</dbReference>
<dbReference type="SUPFAM" id="SSF88659">
    <property type="entry name" value="Sigma3 and sigma4 domains of RNA polymerase sigma factors"/>
    <property type="match status" value="1"/>
</dbReference>
<proteinExistence type="inferred from homology"/>
<dbReference type="NCBIfam" id="TIGR02937">
    <property type="entry name" value="sigma70-ECF"/>
    <property type="match status" value="1"/>
</dbReference>
<dbReference type="Gene3D" id="1.10.1740.10">
    <property type="match status" value="1"/>
</dbReference>
<dbReference type="InterPro" id="IPR014327">
    <property type="entry name" value="RNA_pol_sigma70_bacteroid"/>
</dbReference>
<feature type="domain" description="RNA polymerase sigma factor 70 region 4 type 2" evidence="6">
    <location>
        <begin position="138"/>
        <end position="189"/>
    </location>
</feature>
<dbReference type="GO" id="GO:0003677">
    <property type="term" value="F:DNA binding"/>
    <property type="evidence" value="ECO:0007669"/>
    <property type="project" value="InterPro"/>
</dbReference>
<dbReference type="EMBL" id="QWGR01000001">
    <property type="protein sequence ID" value="RIJ50520.1"/>
    <property type="molecule type" value="Genomic_DNA"/>
</dbReference>
<dbReference type="AlphaFoldDB" id="A0A399T294"/>
<dbReference type="InterPro" id="IPR039425">
    <property type="entry name" value="RNA_pol_sigma-70-like"/>
</dbReference>